<dbReference type="KEGG" id="abq:ABAZ39_27220"/>
<evidence type="ECO:0000313" key="2">
    <source>
        <dbReference type="EMBL" id="PNQ99952.1"/>
    </source>
</evidence>
<dbReference type="PANTHER" id="PTHR43422:SF3">
    <property type="entry name" value="THIAMINE THIAZOLE SYNTHASE"/>
    <property type="match status" value="1"/>
</dbReference>
<accession>A0A2K1G589</accession>
<accession>A0A060DWT0</accession>
<gene>
    <name evidence="1" type="ORF">ABAZ39_27220</name>
    <name evidence="2" type="ORF">C1S70_06215</name>
</gene>
<organism evidence="1 3">
    <name type="scientific">Azospirillum argentinense</name>
    <dbReference type="NCBI Taxonomy" id="2970906"/>
    <lineage>
        <taxon>Bacteria</taxon>
        <taxon>Pseudomonadati</taxon>
        <taxon>Pseudomonadota</taxon>
        <taxon>Alphaproteobacteria</taxon>
        <taxon>Rhodospirillales</taxon>
        <taxon>Azospirillaceae</taxon>
        <taxon>Azospirillum</taxon>
    </lineage>
</organism>
<dbReference type="Proteomes" id="UP000027186">
    <property type="component" value="Plasmid AbAZ39_p3"/>
</dbReference>
<dbReference type="InterPro" id="IPR036188">
    <property type="entry name" value="FAD/NAD-bd_sf"/>
</dbReference>
<reference evidence="1 3" key="1">
    <citation type="journal article" date="2014" name="Genome Announc.">
        <title>Complete Genome Sequence of the Model Rhizosphere Strain Azospirillum brasilense Az39, Successfully Applied in Agriculture.</title>
        <authorList>
            <person name="Rivera D."/>
            <person name="Revale S."/>
            <person name="Molina R."/>
            <person name="Gualpa J."/>
            <person name="Puente M."/>
            <person name="Maroniche G."/>
            <person name="Paris G."/>
            <person name="Baker D."/>
            <person name="Clavijo B."/>
            <person name="McLay K."/>
            <person name="Spaepen S."/>
            <person name="Perticari A."/>
            <person name="Vazquez M."/>
            <person name="Wisniewski-Dye F."/>
            <person name="Watkins C."/>
            <person name="Martinez-Abarca F."/>
            <person name="Vanderleyden J."/>
            <person name="Cassan F."/>
        </authorList>
    </citation>
    <scope>NUCLEOTIDE SEQUENCE [LARGE SCALE GENOMIC DNA]</scope>
    <source>
        <strain evidence="1 3">Az39</strain>
        <plasmid evidence="1">AbAZ39_p3</plasmid>
    </source>
</reference>
<keyword evidence="1" id="KW-0614">Plasmid</keyword>
<dbReference type="EMBL" id="POWG01000004">
    <property type="protein sequence ID" value="PNQ99952.1"/>
    <property type="molecule type" value="Genomic_DNA"/>
</dbReference>
<geneLocation type="plasmid" evidence="2">
    <name>p2unnamed</name>
</geneLocation>
<dbReference type="AlphaFoldDB" id="A0A060DWT0"/>
<dbReference type="SUPFAM" id="SSF51905">
    <property type="entry name" value="FAD/NAD(P)-binding domain"/>
    <property type="match status" value="1"/>
</dbReference>
<proteinExistence type="predicted"/>
<dbReference type="PANTHER" id="PTHR43422">
    <property type="entry name" value="THIAMINE THIAZOLE SYNTHASE"/>
    <property type="match status" value="1"/>
</dbReference>
<sequence length="472" mass="52122">MFDMPIGNHAIVIGGSISGMLAARVLSESFAHVTVLERDRYGDGPALRKGQPQGWHVHLILARGRMELERLFPGLGPDLEAAGAVCFQWSEGARVNGPFGWLPDYTSDRLLVRGSTRALLDWHVRDHLLRLPNVRMEEGCAVKGLLTDPSRRAVTGVRVARDSGDSEIYGDLVVDTSGRASASLKWLEEIGCAAPPESVVDCHLAYSCRWYEAPKDASPGWKLISTQPKAPDDPLSAAIFPIEGDRYIGGLATIGLKSVPDDDAGFLELAKSLRTPEFHAWFSAAKPLSPIYTFRQAPNRVRHFERVPNLPDRYLPMGDVVGTLNPIYGQGITLAALSALTLGDSLARASGPDPLSAAVRSHLQRLPREVYATPWIMAALGDSLWPGTTIAVQSRFQRRLLREPWLWLFRRFSVAINRMAAEDPELARGLMEVMHMIKPPAEVLNGRLMRRAFWRMFRAPRPVPGVVPAPSR</sequence>
<geneLocation type="plasmid" evidence="1 3">
    <name>AbAZ39_p3</name>
</geneLocation>
<dbReference type="Gene3D" id="3.50.50.60">
    <property type="entry name" value="FAD/NAD(P)-binding domain"/>
    <property type="match status" value="1"/>
</dbReference>
<evidence type="ECO:0000313" key="4">
    <source>
        <dbReference type="Proteomes" id="UP000236268"/>
    </source>
</evidence>
<dbReference type="Proteomes" id="UP000236268">
    <property type="component" value="Unassembled WGS sequence"/>
</dbReference>
<evidence type="ECO:0000313" key="1">
    <source>
        <dbReference type="EMBL" id="AIB15563.1"/>
    </source>
</evidence>
<reference evidence="2 4" key="2">
    <citation type="submission" date="2018-01" db="EMBL/GenBank/DDBJ databases">
        <title>Whole genome sequence of Azospirillum brasilense REC3 isolated from strawberry roots.</title>
        <authorList>
            <person name="Fontana C.A."/>
            <person name="Salazar S.M."/>
            <person name="Bassi D."/>
            <person name="Puglisi E."/>
            <person name="Lovaisa N.C."/>
            <person name="Toffoli L.M."/>
            <person name="Pedraza R."/>
            <person name="Cocconcelli P.S."/>
        </authorList>
    </citation>
    <scope>NUCLEOTIDE SEQUENCE [LARGE SCALE GENOMIC DNA]</scope>
    <source>
        <strain evidence="2 4">REC3</strain>
        <plasmid evidence="2">p2unnamed</plasmid>
    </source>
</reference>
<evidence type="ECO:0000313" key="3">
    <source>
        <dbReference type="Proteomes" id="UP000027186"/>
    </source>
</evidence>
<name>A0A060DWT0_9PROT</name>
<dbReference type="EMBL" id="CP007796">
    <property type="protein sequence ID" value="AIB15563.1"/>
    <property type="molecule type" value="Genomic_DNA"/>
</dbReference>
<protein>
    <submittedName>
        <fullName evidence="2">2-polyprenyl-6-methoxyphenol hydroxylase-like oxidoreductase</fullName>
    </submittedName>
</protein>